<evidence type="ECO:0000313" key="1">
    <source>
        <dbReference type="EMBL" id="SMG18193.1"/>
    </source>
</evidence>
<dbReference type="RefSeq" id="WP_085515981.1">
    <property type="nucleotide sequence ID" value="NZ_FXAW01000001.1"/>
</dbReference>
<gene>
    <name evidence="1" type="ORF">SAMN05661096_01034</name>
</gene>
<evidence type="ECO:0000313" key="2">
    <source>
        <dbReference type="Proteomes" id="UP000193804"/>
    </source>
</evidence>
<reference evidence="2" key="1">
    <citation type="submission" date="2017-04" db="EMBL/GenBank/DDBJ databases">
        <authorList>
            <person name="Varghese N."/>
            <person name="Submissions S."/>
        </authorList>
    </citation>
    <scope>NUCLEOTIDE SEQUENCE [LARGE SCALE GENOMIC DNA]</scope>
    <source>
        <strain evidence="2">DSM 4125</strain>
    </source>
</reference>
<dbReference type="EMBL" id="FXAW01000001">
    <property type="protein sequence ID" value="SMG18193.1"/>
    <property type="molecule type" value="Genomic_DNA"/>
</dbReference>
<dbReference type="AlphaFoldDB" id="A0A1X7ISM7"/>
<dbReference type="Proteomes" id="UP000193804">
    <property type="component" value="Unassembled WGS sequence"/>
</dbReference>
<keyword evidence="2" id="KW-1185">Reference proteome</keyword>
<accession>A0A1X7ISM7</accession>
<organism evidence="1 2">
    <name type="scientific">Marivirga sericea</name>
    <dbReference type="NCBI Taxonomy" id="1028"/>
    <lineage>
        <taxon>Bacteria</taxon>
        <taxon>Pseudomonadati</taxon>
        <taxon>Bacteroidota</taxon>
        <taxon>Cytophagia</taxon>
        <taxon>Cytophagales</taxon>
        <taxon>Marivirgaceae</taxon>
        <taxon>Marivirga</taxon>
    </lineage>
</organism>
<proteinExistence type="predicted"/>
<sequence>MTTTQENQVELQHKIHMAIYQIVEDKLLKYMDDLNGFSPTDSIDDDTDIMNDIVKTFDRNSLIDYYTLSKTIMEYLALDNTTKNDLIVNSTGELIFSYYDKIKKLNDFIKPMWIGGDGKDDIYIKDNLYFMKYTVDNMMKY</sequence>
<protein>
    <submittedName>
        <fullName evidence="1">Uncharacterized protein</fullName>
    </submittedName>
</protein>
<name>A0A1X7ISM7_9BACT</name>